<gene>
    <name evidence="4" type="ORF">V5F32_07950</name>
</gene>
<comment type="caution">
    <text evidence="4">The sequence shown here is derived from an EMBL/GenBank/DDBJ whole genome shotgun (WGS) entry which is preliminary data.</text>
</comment>
<feature type="compositionally biased region" description="Basic and acidic residues" evidence="2">
    <location>
        <begin position="103"/>
        <end position="119"/>
    </location>
</feature>
<sequence>MASDDPKAEGFASRPSRTPPTLDLKAEEVATASGATGPAGASDTGVKSIPAQGAGSPEPGKDPKAAGADTKPVEAKPAPSMPVEPKSADTKPPSTPSTGPKLSDAKPSEAKPADAKPADAKPAGPKPAEAAASAPGESAAPAGNAAKPSAPVPPAPARSGGGGAVFAGLIAGIIGGGAVAGGLWYALPQFFPPPAPVVEPAPVVNLTPLQNRIAALEARPAFDPRAIAALSERLERSEATLKSLDATVAALKSAPSPTGASAPAQAQAPAPAVPPALLKTVDDLKASSEATRDALATARRDIEALRTVESNLHTAVAAATAGAQQAGAQAQAQVQALAQSLTPKVEAVGPRLDALKAQIEEATAAATAFNRAAAGLVVLSTFRDAVVSGRPFAAELAAARTTLGPAAGQLDPFAPAAAAGYAAPSKLAATLAQQGASAIAAERPAPAPVDASTSLVDRLLASAEALVKVRPVTGPGSVDLEGLIATAVGQVKAGQLDDALITLKKLPDPVQARLAVIREIEARTAAVRVAGTLYQQQLAAISRKVP</sequence>
<evidence type="ECO:0000256" key="2">
    <source>
        <dbReference type="SAM" id="MobiDB-lite"/>
    </source>
</evidence>
<evidence type="ECO:0000256" key="3">
    <source>
        <dbReference type="SAM" id="Phobius"/>
    </source>
</evidence>
<evidence type="ECO:0000313" key="4">
    <source>
        <dbReference type="EMBL" id="MFG1372092.1"/>
    </source>
</evidence>
<keyword evidence="5" id="KW-1185">Reference proteome</keyword>
<feature type="compositionally biased region" description="Low complexity" evidence="2">
    <location>
        <begin position="90"/>
        <end position="101"/>
    </location>
</feature>
<keyword evidence="3" id="KW-0812">Transmembrane</keyword>
<proteinExistence type="predicted"/>
<keyword evidence="1" id="KW-0175">Coiled coil</keyword>
<organism evidence="4 5">
    <name type="scientific">Xanthobacter oligotrophicus</name>
    <dbReference type="NCBI Taxonomy" id="2607286"/>
    <lineage>
        <taxon>Bacteria</taxon>
        <taxon>Pseudomonadati</taxon>
        <taxon>Pseudomonadota</taxon>
        <taxon>Alphaproteobacteria</taxon>
        <taxon>Hyphomicrobiales</taxon>
        <taxon>Xanthobacteraceae</taxon>
        <taxon>Xanthobacter</taxon>
    </lineage>
</organism>
<feature type="coiled-coil region" evidence="1">
    <location>
        <begin position="227"/>
        <end position="254"/>
    </location>
</feature>
<accession>A0ABW6ZW92</accession>
<keyword evidence="3" id="KW-1133">Transmembrane helix</keyword>
<dbReference type="Proteomes" id="UP001604002">
    <property type="component" value="Unassembled WGS sequence"/>
</dbReference>
<feature type="region of interest" description="Disordered" evidence="2">
    <location>
        <begin position="1"/>
        <end position="159"/>
    </location>
</feature>
<feature type="compositionally biased region" description="Low complexity" evidence="2">
    <location>
        <begin position="30"/>
        <end position="45"/>
    </location>
</feature>
<feature type="compositionally biased region" description="Low complexity" evidence="2">
    <location>
        <begin position="120"/>
        <end position="149"/>
    </location>
</feature>
<evidence type="ECO:0008006" key="6">
    <source>
        <dbReference type="Google" id="ProtNLM"/>
    </source>
</evidence>
<reference evidence="4 5" key="1">
    <citation type="submission" date="2024-02" db="EMBL/GenBank/DDBJ databases">
        <title>Expansion and revision of Xanthobacter and proposal of Roseixanthobacter gen. nov.</title>
        <authorList>
            <person name="Soltysiak M.P.M."/>
            <person name="Jalihal A."/>
            <person name="Ory A."/>
            <person name="Chrisophersen C."/>
            <person name="Lee A.D."/>
            <person name="Boulton J."/>
            <person name="Springer M."/>
        </authorList>
    </citation>
    <scope>NUCLEOTIDE SEQUENCE [LARGE SCALE GENOMIC DNA]</scope>
    <source>
        <strain evidence="4 5">23A</strain>
    </source>
</reference>
<dbReference type="EMBL" id="JBAFVH010000004">
    <property type="protein sequence ID" value="MFG1372092.1"/>
    <property type="molecule type" value="Genomic_DNA"/>
</dbReference>
<dbReference type="RefSeq" id="WP_393992010.1">
    <property type="nucleotide sequence ID" value="NZ_JBAFVH010000004.1"/>
</dbReference>
<evidence type="ECO:0000313" key="5">
    <source>
        <dbReference type="Proteomes" id="UP001604002"/>
    </source>
</evidence>
<protein>
    <recommendedName>
        <fullName evidence="6">Inner membrane protein</fullName>
    </recommendedName>
</protein>
<keyword evidence="3" id="KW-0472">Membrane</keyword>
<feature type="transmembrane region" description="Helical" evidence="3">
    <location>
        <begin position="164"/>
        <end position="187"/>
    </location>
</feature>
<evidence type="ECO:0000256" key="1">
    <source>
        <dbReference type="SAM" id="Coils"/>
    </source>
</evidence>
<name>A0ABW6ZW92_9HYPH</name>